<comment type="caution">
    <text evidence="2">The sequence shown here is derived from an EMBL/GenBank/DDBJ whole genome shotgun (WGS) entry which is preliminary data.</text>
</comment>
<feature type="region of interest" description="Disordered" evidence="1">
    <location>
        <begin position="127"/>
        <end position="222"/>
    </location>
</feature>
<proteinExistence type="predicted"/>
<keyword evidence="3" id="KW-1185">Reference proteome</keyword>
<gene>
    <name evidence="2" type="ORF">Adu01nite_49530</name>
</gene>
<dbReference type="RefSeq" id="WP_379129765.1">
    <property type="nucleotide sequence ID" value="NZ_BAAATX010000006.1"/>
</dbReference>
<organism evidence="2 3">
    <name type="scientific">Paractinoplanes durhamensis</name>
    <dbReference type="NCBI Taxonomy" id="113563"/>
    <lineage>
        <taxon>Bacteria</taxon>
        <taxon>Bacillati</taxon>
        <taxon>Actinomycetota</taxon>
        <taxon>Actinomycetes</taxon>
        <taxon>Micromonosporales</taxon>
        <taxon>Micromonosporaceae</taxon>
        <taxon>Paractinoplanes</taxon>
    </lineage>
</organism>
<evidence type="ECO:0000256" key="1">
    <source>
        <dbReference type="SAM" id="MobiDB-lite"/>
    </source>
</evidence>
<protein>
    <submittedName>
        <fullName evidence="2">Uncharacterized protein</fullName>
    </submittedName>
</protein>
<evidence type="ECO:0000313" key="3">
    <source>
        <dbReference type="Proteomes" id="UP000637628"/>
    </source>
</evidence>
<accession>A0ABQ3Z1A4</accession>
<name>A0ABQ3Z1A4_9ACTN</name>
<dbReference type="Proteomes" id="UP000637628">
    <property type="component" value="Unassembled WGS sequence"/>
</dbReference>
<feature type="compositionally biased region" description="Acidic residues" evidence="1">
    <location>
        <begin position="207"/>
        <end position="216"/>
    </location>
</feature>
<dbReference type="EMBL" id="BOML01000038">
    <property type="protein sequence ID" value="GIE03603.1"/>
    <property type="molecule type" value="Genomic_DNA"/>
</dbReference>
<reference evidence="2 3" key="1">
    <citation type="submission" date="2021-01" db="EMBL/GenBank/DDBJ databases">
        <title>Whole genome shotgun sequence of Actinoplanes durhamensis NBRC 14914.</title>
        <authorList>
            <person name="Komaki H."/>
            <person name="Tamura T."/>
        </authorList>
    </citation>
    <scope>NUCLEOTIDE SEQUENCE [LARGE SCALE GENOMIC DNA]</scope>
    <source>
        <strain evidence="2 3">NBRC 14914</strain>
    </source>
</reference>
<feature type="compositionally biased region" description="Acidic residues" evidence="1">
    <location>
        <begin position="143"/>
        <end position="154"/>
    </location>
</feature>
<feature type="compositionally biased region" description="Low complexity" evidence="1">
    <location>
        <begin position="158"/>
        <end position="167"/>
    </location>
</feature>
<sequence length="335" mass="35762">MTETGPKTETGWPLIPREVLPAPVPAVKRSPFPRLPVRDGESGRQLPFFGAETTEPTPADLAGLLAGPGRLGRMGGTARVTVEVDAAWRVHVLVAELVTRGLVAHWRPLDQDQDQDQERLADVRVEAPPIEPVESRPEQVGDPFDDLPPEEPDPWADPPAAGDAPAPKSAKDGRAGRRLPVPDGDFSLAPAPPQESDTPTEPPKESEGDETPDEEAAEPKPRFEVLTAYSSRLNGLARAWPEAAAQLFLSGGRLRLWVAAAGEPVTGGYALGLDPGKDLAAIDAALVRAGLAGRLSDDGRHYRIMGKRRVRRLAELVGERPAAAPEEMWPSGAGA</sequence>
<evidence type="ECO:0000313" key="2">
    <source>
        <dbReference type="EMBL" id="GIE03603.1"/>
    </source>
</evidence>